<protein>
    <submittedName>
        <fullName evidence="2">Uncharacterized protein</fullName>
    </submittedName>
</protein>
<sequence length="101" mass="10956">MTTAGPLPRPVTRTLSRPVTRLFLPLSLTLPRAVTRLSLSRRAPARSVTVSMAGRATGVTGLPRPVRRALRRRRERILFPRPTVSPGTALPGTALSRTALP</sequence>
<evidence type="ECO:0000313" key="2">
    <source>
        <dbReference type="EMBL" id="MBB5927397.1"/>
    </source>
</evidence>
<dbReference type="AlphaFoldDB" id="A0A7W9PUG1"/>
<keyword evidence="3" id="KW-1185">Reference proteome</keyword>
<name>A0A7W9PUG1_9ACTN</name>
<comment type="caution">
    <text evidence="2">The sequence shown here is derived from an EMBL/GenBank/DDBJ whole genome shotgun (WGS) entry which is preliminary data.</text>
</comment>
<dbReference type="Proteomes" id="UP000585836">
    <property type="component" value="Unassembled WGS sequence"/>
</dbReference>
<proteinExistence type="predicted"/>
<feature type="region of interest" description="Disordered" evidence="1">
    <location>
        <begin position="81"/>
        <end position="101"/>
    </location>
</feature>
<dbReference type="EMBL" id="JACHJK010000004">
    <property type="protein sequence ID" value="MBB5927397.1"/>
    <property type="molecule type" value="Genomic_DNA"/>
</dbReference>
<accession>A0A7W9PUG1</accession>
<gene>
    <name evidence="2" type="ORF">FHS34_002855</name>
</gene>
<evidence type="ECO:0000313" key="3">
    <source>
        <dbReference type="Proteomes" id="UP000585836"/>
    </source>
</evidence>
<organism evidence="2 3">
    <name type="scientific">Streptomyces echinatus</name>
    <dbReference type="NCBI Taxonomy" id="67293"/>
    <lineage>
        <taxon>Bacteria</taxon>
        <taxon>Bacillati</taxon>
        <taxon>Actinomycetota</taxon>
        <taxon>Actinomycetes</taxon>
        <taxon>Kitasatosporales</taxon>
        <taxon>Streptomycetaceae</taxon>
        <taxon>Streptomyces</taxon>
    </lineage>
</organism>
<evidence type="ECO:0000256" key="1">
    <source>
        <dbReference type="SAM" id="MobiDB-lite"/>
    </source>
</evidence>
<reference evidence="2 3" key="1">
    <citation type="submission" date="2020-08" db="EMBL/GenBank/DDBJ databases">
        <title>Genomic Encyclopedia of Type Strains, Phase III (KMG-III): the genomes of soil and plant-associated and newly described type strains.</title>
        <authorList>
            <person name="Whitman W."/>
        </authorList>
    </citation>
    <scope>NUCLEOTIDE SEQUENCE [LARGE SCALE GENOMIC DNA]</scope>
    <source>
        <strain evidence="2 3">CECT 3313</strain>
    </source>
</reference>